<evidence type="ECO:0000313" key="2">
    <source>
        <dbReference type="EMBL" id="GEU89132.1"/>
    </source>
</evidence>
<gene>
    <name evidence="2" type="ORF">Tci_061110</name>
</gene>
<accession>A0A6L2NVS7</accession>
<name>A0A6L2NVS7_TANCI</name>
<sequence>MWYLLDPTPSGWCKTDAHSRDFKSEDLNQHLKNFLKLGDSLNLDSKNRNQVQRLMKAHLTSMQPTQVNKITSSCKICSGPHEAQYCMENPEQAFVEYASSRTDETGGLVSNLMASQDVRLSKFNADFKQQQSEMTNKIDTMLKAITDRISGALPSDTTIMIHPKQQSNSCDDKPEENKGEEKNMHEDINTNPSTPPDPSSSFITKKVLKLNSFFESLRLALELSSIEFVYTKG</sequence>
<dbReference type="EMBL" id="BKCJ010009895">
    <property type="protein sequence ID" value="GEU89132.1"/>
    <property type="molecule type" value="Genomic_DNA"/>
</dbReference>
<reference evidence="2" key="1">
    <citation type="journal article" date="2019" name="Sci. Rep.">
        <title>Draft genome of Tanacetum cinerariifolium, the natural source of mosquito coil.</title>
        <authorList>
            <person name="Yamashiro T."/>
            <person name="Shiraishi A."/>
            <person name="Satake H."/>
            <person name="Nakayama K."/>
        </authorList>
    </citation>
    <scope>NUCLEOTIDE SEQUENCE</scope>
</reference>
<dbReference type="AlphaFoldDB" id="A0A6L2NVS7"/>
<protein>
    <submittedName>
        <fullName evidence="2">MAK10-like protein</fullName>
    </submittedName>
</protein>
<feature type="region of interest" description="Disordered" evidence="1">
    <location>
        <begin position="162"/>
        <end position="201"/>
    </location>
</feature>
<organism evidence="2">
    <name type="scientific">Tanacetum cinerariifolium</name>
    <name type="common">Dalmatian daisy</name>
    <name type="synonym">Chrysanthemum cinerariifolium</name>
    <dbReference type="NCBI Taxonomy" id="118510"/>
    <lineage>
        <taxon>Eukaryota</taxon>
        <taxon>Viridiplantae</taxon>
        <taxon>Streptophyta</taxon>
        <taxon>Embryophyta</taxon>
        <taxon>Tracheophyta</taxon>
        <taxon>Spermatophyta</taxon>
        <taxon>Magnoliopsida</taxon>
        <taxon>eudicotyledons</taxon>
        <taxon>Gunneridae</taxon>
        <taxon>Pentapetalae</taxon>
        <taxon>asterids</taxon>
        <taxon>campanulids</taxon>
        <taxon>Asterales</taxon>
        <taxon>Asteraceae</taxon>
        <taxon>Asteroideae</taxon>
        <taxon>Anthemideae</taxon>
        <taxon>Anthemidinae</taxon>
        <taxon>Tanacetum</taxon>
    </lineage>
</organism>
<evidence type="ECO:0000256" key="1">
    <source>
        <dbReference type="SAM" id="MobiDB-lite"/>
    </source>
</evidence>
<proteinExistence type="predicted"/>
<feature type="compositionally biased region" description="Basic and acidic residues" evidence="1">
    <location>
        <begin position="170"/>
        <end position="188"/>
    </location>
</feature>
<comment type="caution">
    <text evidence="2">The sequence shown here is derived from an EMBL/GenBank/DDBJ whole genome shotgun (WGS) entry which is preliminary data.</text>
</comment>